<accession>A0ABX7PTB9</accession>
<protein>
    <submittedName>
        <fullName evidence="2">SMI1/KNR4 family protein</fullName>
    </submittedName>
</protein>
<dbReference type="Pfam" id="PF09346">
    <property type="entry name" value="SMI1_KNR4"/>
    <property type="match status" value="2"/>
</dbReference>
<evidence type="ECO:0000259" key="1">
    <source>
        <dbReference type="SMART" id="SM00860"/>
    </source>
</evidence>
<reference evidence="2 3" key="1">
    <citation type="submission" date="2020-12" db="EMBL/GenBank/DDBJ databases">
        <authorList>
            <person name="Awala S.I."/>
            <person name="Gwak J.-H."/>
            <person name="Kim S.-J."/>
            <person name="Rhee S.-K."/>
        </authorList>
    </citation>
    <scope>NUCLEOTIDE SEQUENCE [LARGE SCALE GENOMIC DNA]</scope>
    <source>
        <strain evidence="2 3">IT5</strain>
    </source>
</reference>
<keyword evidence="3" id="KW-1185">Reference proteome</keyword>
<sequence length="390" mass="46710">MTGLGKGQSLSEAKKRYRMNKESKLKNLLETLRSYQAEHPYIEFNPPASPQAIEEADRKCQEKFGIALPRDYKELLGYANGFSFGYGYFYFAADHRTSWWQNRSSNAIFFLRSDIYRDLLEENERKREFYKGSKSKWNNPNFLFLGRTQGGSREYIYDVRLKCYRRGCLEDQEYNFTPFDTKEERLYEDFYSMLEGELAYFFEVLEPAPRLLEPKVIHLLQTVRRSRFTNERSFLPPASPRAIEEADRRFREELGIPLPDFYKAFLAFSNGFWTDHVILFSIPDEDSPVVALRKEQEAEKYNIEYLFPYNYDYRSLESWESEEEKKEWMHPSYFFFGRHRDLFSDTYMYDLQTGLFHWCEALIPVGGEFVYPDFYSFLKHKVFGEMKKVL</sequence>
<evidence type="ECO:0000313" key="2">
    <source>
        <dbReference type="EMBL" id="QSR86209.1"/>
    </source>
</evidence>
<organism evidence="2 3">
    <name type="scientific">Candidatus Methylacidiphilum infernorum</name>
    <dbReference type="NCBI Taxonomy" id="511746"/>
    <lineage>
        <taxon>Bacteria</taxon>
        <taxon>Pseudomonadati</taxon>
        <taxon>Verrucomicrobiota</taxon>
        <taxon>Methylacidiphilae</taxon>
        <taxon>Methylacidiphilales</taxon>
        <taxon>Methylacidiphilaceae</taxon>
        <taxon>Methylacidiphilum (ex Ratnadevi et al. 2023)</taxon>
    </lineage>
</organism>
<dbReference type="Proteomes" id="UP000663088">
    <property type="component" value="Chromosome"/>
</dbReference>
<gene>
    <name evidence="2" type="ORF">EM20IM_06775</name>
</gene>
<name>A0ABX7PTB9_9BACT</name>
<evidence type="ECO:0000313" key="3">
    <source>
        <dbReference type="Proteomes" id="UP000663088"/>
    </source>
</evidence>
<dbReference type="SUPFAM" id="SSF160631">
    <property type="entry name" value="SMI1/KNR4-like"/>
    <property type="match status" value="2"/>
</dbReference>
<dbReference type="Gene3D" id="3.40.1580.10">
    <property type="entry name" value="SMI1/KNR4-like"/>
    <property type="match status" value="2"/>
</dbReference>
<dbReference type="InterPro" id="IPR037883">
    <property type="entry name" value="Knr4/Smi1-like_sf"/>
</dbReference>
<feature type="domain" description="Knr4/Smi1-like" evidence="1">
    <location>
        <begin position="237"/>
        <end position="380"/>
    </location>
</feature>
<feature type="domain" description="Knr4/Smi1-like" evidence="1">
    <location>
        <begin position="47"/>
        <end position="196"/>
    </location>
</feature>
<proteinExistence type="predicted"/>
<dbReference type="InterPro" id="IPR018958">
    <property type="entry name" value="Knr4/Smi1-like_dom"/>
</dbReference>
<dbReference type="SMART" id="SM00860">
    <property type="entry name" value="SMI1_KNR4"/>
    <property type="match status" value="2"/>
</dbReference>
<dbReference type="EMBL" id="CP065956">
    <property type="protein sequence ID" value="QSR86209.1"/>
    <property type="molecule type" value="Genomic_DNA"/>
</dbReference>